<name>A0A6G1KB07_9PLEO</name>
<accession>A0A6G1KB07</accession>
<sequence>MTVRLDTTVAWQERDMMVTERPGNNMHVDRKELAHHASTGSVLGINRPFVMGDTILETPILLSNSRARASGGQAMRRFSSCVAAHESSVAVGVVNTSRRLDKATARYIPGSFSTVLCMFPACSRSVPPALQKTVHTTSALTCCSFSCSRLEQQFGLTS</sequence>
<dbReference type="EMBL" id="MU005769">
    <property type="protein sequence ID" value="KAF2710004.1"/>
    <property type="molecule type" value="Genomic_DNA"/>
</dbReference>
<evidence type="ECO:0000313" key="2">
    <source>
        <dbReference type="Proteomes" id="UP000799428"/>
    </source>
</evidence>
<keyword evidence="2" id="KW-1185">Reference proteome</keyword>
<evidence type="ECO:0000313" key="1">
    <source>
        <dbReference type="EMBL" id="KAF2710004.1"/>
    </source>
</evidence>
<reference evidence="1" key="1">
    <citation type="journal article" date="2020" name="Stud. Mycol.">
        <title>101 Dothideomycetes genomes: a test case for predicting lifestyles and emergence of pathogens.</title>
        <authorList>
            <person name="Haridas S."/>
            <person name="Albert R."/>
            <person name="Binder M."/>
            <person name="Bloem J."/>
            <person name="Labutti K."/>
            <person name="Salamov A."/>
            <person name="Andreopoulos B."/>
            <person name="Baker S."/>
            <person name="Barry K."/>
            <person name="Bills G."/>
            <person name="Bluhm B."/>
            <person name="Cannon C."/>
            <person name="Castanera R."/>
            <person name="Culley D."/>
            <person name="Daum C."/>
            <person name="Ezra D."/>
            <person name="Gonzalez J."/>
            <person name="Henrissat B."/>
            <person name="Kuo A."/>
            <person name="Liang C."/>
            <person name="Lipzen A."/>
            <person name="Lutzoni F."/>
            <person name="Magnuson J."/>
            <person name="Mondo S."/>
            <person name="Nolan M."/>
            <person name="Ohm R."/>
            <person name="Pangilinan J."/>
            <person name="Park H.-J."/>
            <person name="Ramirez L."/>
            <person name="Alfaro M."/>
            <person name="Sun H."/>
            <person name="Tritt A."/>
            <person name="Yoshinaga Y."/>
            <person name="Zwiers L.-H."/>
            <person name="Turgeon B."/>
            <person name="Goodwin S."/>
            <person name="Spatafora J."/>
            <person name="Crous P."/>
            <person name="Grigoriev I."/>
        </authorList>
    </citation>
    <scope>NUCLEOTIDE SEQUENCE</scope>
    <source>
        <strain evidence="1">CBS 279.74</strain>
    </source>
</reference>
<organism evidence="1 2">
    <name type="scientific">Pleomassaria siparia CBS 279.74</name>
    <dbReference type="NCBI Taxonomy" id="1314801"/>
    <lineage>
        <taxon>Eukaryota</taxon>
        <taxon>Fungi</taxon>
        <taxon>Dikarya</taxon>
        <taxon>Ascomycota</taxon>
        <taxon>Pezizomycotina</taxon>
        <taxon>Dothideomycetes</taxon>
        <taxon>Pleosporomycetidae</taxon>
        <taxon>Pleosporales</taxon>
        <taxon>Pleomassariaceae</taxon>
        <taxon>Pleomassaria</taxon>
    </lineage>
</organism>
<dbReference type="AlphaFoldDB" id="A0A6G1KB07"/>
<protein>
    <submittedName>
        <fullName evidence="1">Uncharacterized protein</fullName>
    </submittedName>
</protein>
<gene>
    <name evidence="1" type="ORF">K504DRAFT_249489</name>
</gene>
<proteinExistence type="predicted"/>
<dbReference type="Proteomes" id="UP000799428">
    <property type="component" value="Unassembled WGS sequence"/>
</dbReference>